<protein>
    <submittedName>
        <fullName evidence="1">Uncharacterized protein</fullName>
    </submittedName>
</protein>
<proteinExistence type="predicted"/>
<dbReference type="InterPro" id="IPR008081">
    <property type="entry name" value="Cytoplasmic_FMR1-int"/>
</dbReference>
<sequence length="178" mass="19930">MPGWNCFTTSVSSATQSYFVCSWRRHSCDLVHAAAFQNILPRPFCKEGEKPEVKLQKVEAKFDSINVVAHVEKLGSAKQTMIAKEGDLSTHEKLCCGLSIFKIVLSRLQGFLDDPIWVGVPPTNGVMNIDERTEFHRLWSALQFVYSIPAGETEFSVKELFGESLNWAGCMMIVLLGQ</sequence>
<reference evidence="1" key="1">
    <citation type="submission" date="2021-12" db="EMBL/GenBank/DDBJ databases">
        <authorList>
            <person name="King R."/>
        </authorList>
    </citation>
    <scope>NUCLEOTIDE SEQUENCE</scope>
</reference>
<dbReference type="PIRSF" id="PIRSF008153">
    <property type="entry name" value="FMR1_interacting"/>
    <property type="match status" value="1"/>
</dbReference>
<dbReference type="Proteomes" id="UP001152759">
    <property type="component" value="Chromosome 8"/>
</dbReference>
<evidence type="ECO:0000313" key="1">
    <source>
        <dbReference type="EMBL" id="CAH0394065.1"/>
    </source>
</evidence>
<dbReference type="PANTHER" id="PTHR12195">
    <property type="entry name" value="CYTOPLASMIC FMR1-INTERACTING PROTEIN-RELATED"/>
    <property type="match status" value="1"/>
</dbReference>
<dbReference type="GO" id="GO:0030833">
    <property type="term" value="P:regulation of actin filament polymerization"/>
    <property type="evidence" value="ECO:0007669"/>
    <property type="project" value="InterPro"/>
</dbReference>
<dbReference type="EMBL" id="OU963869">
    <property type="protein sequence ID" value="CAH0394065.1"/>
    <property type="molecule type" value="Genomic_DNA"/>
</dbReference>
<dbReference type="AlphaFoldDB" id="A0A9P0F8E6"/>
<evidence type="ECO:0000313" key="2">
    <source>
        <dbReference type="Proteomes" id="UP001152759"/>
    </source>
</evidence>
<name>A0A9P0F8E6_BEMTA</name>
<organism evidence="1 2">
    <name type="scientific">Bemisia tabaci</name>
    <name type="common">Sweetpotato whitefly</name>
    <name type="synonym">Aleurodes tabaci</name>
    <dbReference type="NCBI Taxonomy" id="7038"/>
    <lineage>
        <taxon>Eukaryota</taxon>
        <taxon>Metazoa</taxon>
        <taxon>Ecdysozoa</taxon>
        <taxon>Arthropoda</taxon>
        <taxon>Hexapoda</taxon>
        <taxon>Insecta</taxon>
        <taxon>Pterygota</taxon>
        <taxon>Neoptera</taxon>
        <taxon>Paraneoptera</taxon>
        <taxon>Hemiptera</taxon>
        <taxon>Sternorrhyncha</taxon>
        <taxon>Aleyrodoidea</taxon>
        <taxon>Aleyrodidae</taxon>
        <taxon>Aleyrodinae</taxon>
        <taxon>Bemisia</taxon>
    </lineage>
</organism>
<dbReference type="GO" id="GO:0031267">
    <property type="term" value="F:small GTPase binding"/>
    <property type="evidence" value="ECO:0007669"/>
    <property type="project" value="InterPro"/>
</dbReference>
<keyword evidence="2" id="KW-1185">Reference proteome</keyword>
<gene>
    <name evidence="1" type="ORF">BEMITA_LOCUS12406</name>
</gene>
<dbReference type="PRINTS" id="PR01698">
    <property type="entry name" value="CYTOFMRPINTP"/>
</dbReference>
<accession>A0A9P0F8E6</accession>
<dbReference type="Pfam" id="PF05994">
    <property type="entry name" value="FragX_IP"/>
    <property type="match status" value="1"/>
</dbReference>